<dbReference type="EMBL" id="CAMXCT010006290">
    <property type="protein sequence ID" value="CAI4014323.1"/>
    <property type="molecule type" value="Genomic_DNA"/>
</dbReference>
<dbReference type="AlphaFoldDB" id="A0A9P1GIF6"/>
<name>A0A9P1GIF6_9DINO</name>
<dbReference type="EMBL" id="CAMXCT030006290">
    <property type="protein sequence ID" value="CAL4801635.1"/>
    <property type="molecule type" value="Genomic_DNA"/>
</dbReference>
<reference evidence="4 5" key="2">
    <citation type="submission" date="2024-05" db="EMBL/GenBank/DDBJ databases">
        <authorList>
            <person name="Chen Y."/>
            <person name="Shah S."/>
            <person name="Dougan E. K."/>
            <person name="Thang M."/>
            <person name="Chan C."/>
        </authorList>
    </citation>
    <scope>NUCLEOTIDE SEQUENCE [LARGE SCALE GENOMIC DNA]</scope>
</reference>
<accession>A0A9P1GIF6</accession>
<evidence type="ECO:0000259" key="2">
    <source>
        <dbReference type="PROSITE" id="PS50893"/>
    </source>
</evidence>
<sequence>MPPRPSPRGGRKWNFTTLAEAASSWTFLPAYGKKPWLLHGLNFHVDTESRLAVLGPNGAGKSTLLNLLAKLEEPCNGEVNHSRGLTVCRYSQHFDEIAPSLHLSAVDFLTSPELRRFGAGTESPELAHKCLGQFGLPSHAHRRPMEQLSGGQKARVCFASITCRTNHLDIESVEALIDALKRFKGGLVLVSHDARLIQASGCDLWLCEAQERLVKVNSFADYRRQVLKDLRVRQELAEREAARRAVLRQKRRAEMLAKRKVK</sequence>
<dbReference type="PANTHER" id="PTHR19211">
    <property type="entry name" value="ATP-BINDING TRANSPORT PROTEIN-RELATED"/>
    <property type="match status" value="1"/>
</dbReference>
<evidence type="ECO:0000256" key="1">
    <source>
        <dbReference type="ARBA" id="ARBA00022737"/>
    </source>
</evidence>
<dbReference type="PROSITE" id="PS00211">
    <property type="entry name" value="ABC_TRANSPORTER_1"/>
    <property type="match status" value="1"/>
</dbReference>
<keyword evidence="5" id="KW-1185">Reference proteome</keyword>
<evidence type="ECO:0000313" key="3">
    <source>
        <dbReference type="EMBL" id="CAI4014323.1"/>
    </source>
</evidence>
<dbReference type="GO" id="GO:0005524">
    <property type="term" value="F:ATP binding"/>
    <property type="evidence" value="ECO:0007669"/>
    <property type="project" value="UniProtKB-KW"/>
</dbReference>
<dbReference type="OrthoDB" id="2110130at2759"/>
<dbReference type="Proteomes" id="UP001152797">
    <property type="component" value="Unassembled WGS sequence"/>
</dbReference>
<dbReference type="PROSITE" id="PS50893">
    <property type="entry name" value="ABC_TRANSPORTER_2"/>
    <property type="match status" value="1"/>
</dbReference>
<dbReference type="InterPro" id="IPR017871">
    <property type="entry name" value="ABC_transporter-like_CS"/>
</dbReference>
<dbReference type="PANTHER" id="PTHR19211:SF14">
    <property type="entry name" value="ATP-BINDING CASSETTE SUB-FAMILY F MEMBER 1"/>
    <property type="match status" value="1"/>
</dbReference>
<dbReference type="InterPro" id="IPR003439">
    <property type="entry name" value="ABC_transporter-like_ATP-bd"/>
</dbReference>
<dbReference type="Pfam" id="PF00005">
    <property type="entry name" value="ABC_tran"/>
    <property type="match status" value="1"/>
</dbReference>
<feature type="domain" description="ABC transporter" evidence="2">
    <location>
        <begin position="13"/>
        <end position="249"/>
    </location>
</feature>
<dbReference type="CDD" id="cd03221">
    <property type="entry name" value="ABCF_EF-3"/>
    <property type="match status" value="1"/>
</dbReference>
<evidence type="ECO:0000313" key="5">
    <source>
        <dbReference type="Proteomes" id="UP001152797"/>
    </source>
</evidence>
<dbReference type="EMBL" id="CAMXCT020006290">
    <property type="protein sequence ID" value="CAL1167698.1"/>
    <property type="molecule type" value="Genomic_DNA"/>
</dbReference>
<keyword evidence="4" id="KW-0067">ATP-binding</keyword>
<dbReference type="SUPFAM" id="SSF52540">
    <property type="entry name" value="P-loop containing nucleoside triphosphate hydrolases"/>
    <property type="match status" value="1"/>
</dbReference>
<dbReference type="GO" id="GO:0016887">
    <property type="term" value="F:ATP hydrolysis activity"/>
    <property type="evidence" value="ECO:0007669"/>
    <property type="project" value="InterPro"/>
</dbReference>
<dbReference type="InterPro" id="IPR027417">
    <property type="entry name" value="P-loop_NTPase"/>
</dbReference>
<keyword evidence="4" id="KW-0547">Nucleotide-binding</keyword>
<dbReference type="InterPro" id="IPR050611">
    <property type="entry name" value="ABCF"/>
</dbReference>
<proteinExistence type="predicted"/>
<dbReference type="Gene3D" id="3.40.50.300">
    <property type="entry name" value="P-loop containing nucleotide triphosphate hydrolases"/>
    <property type="match status" value="1"/>
</dbReference>
<organism evidence="3">
    <name type="scientific">Cladocopium goreaui</name>
    <dbReference type="NCBI Taxonomy" id="2562237"/>
    <lineage>
        <taxon>Eukaryota</taxon>
        <taxon>Sar</taxon>
        <taxon>Alveolata</taxon>
        <taxon>Dinophyceae</taxon>
        <taxon>Suessiales</taxon>
        <taxon>Symbiodiniaceae</taxon>
        <taxon>Cladocopium</taxon>
    </lineage>
</organism>
<protein>
    <submittedName>
        <fullName evidence="4">ABC transporter F family member 4 (ABC transporter ABCF.4) (AtABCF4) (GCN20-type ATP-binding cassette protein GCN4)</fullName>
    </submittedName>
</protein>
<comment type="caution">
    <text evidence="3">The sequence shown here is derived from an EMBL/GenBank/DDBJ whole genome shotgun (WGS) entry which is preliminary data.</text>
</comment>
<keyword evidence="1" id="KW-0677">Repeat</keyword>
<reference evidence="3" key="1">
    <citation type="submission" date="2022-10" db="EMBL/GenBank/DDBJ databases">
        <authorList>
            <person name="Chen Y."/>
            <person name="Dougan E. K."/>
            <person name="Chan C."/>
            <person name="Rhodes N."/>
            <person name="Thang M."/>
        </authorList>
    </citation>
    <scope>NUCLEOTIDE SEQUENCE</scope>
</reference>
<gene>
    <name evidence="3" type="ORF">C1SCF055_LOCUS39233</name>
</gene>
<evidence type="ECO:0000313" key="4">
    <source>
        <dbReference type="EMBL" id="CAL4801635.1"/>
    </source>
</evidence>